<evidence type="ECO:0000256" key="2">
    <source>
        <dbReference type="ARBA" id="ARBA00022573"/>
    </source>
</evidence>
<protein>
    <submittedName>
        <fullName evidence="4">Cobalt-precorrin-6A reductase</fullName>
    </submittedName>
</protein>
<dbReference type="AlphaFoldDB" id="A0A2S6NGL8"/>
<accession>A0A2S6NGL8</accession>
<organism evidence="4 5">
    <name type="scientific">Rhodopila globiformis</name>
    <name type="common">Rhodopseudomonas globiformis</name>
    <dbReference type="NCBI Taxonomy" id="1071"/>
    <lineage>
        <taxon>Bacteria</taxon>
        <taxon>Pseudomonadati</taxon>
        <taxon>Pseudomonadota</taxon>
        <taxon>Alphaproteobacteria</taxon>
        <taxon>Acetobacterales</taxon>
        <taxon>Acetobacteraceae</taxon>
        <taxon>Rhodopila</taxon>
    </lineage>
</organism>
<dbReference type="PANTHER" id="PTHR36925">
    <property type="entry name" value="COBALT-PRECORRIN-6A REDUCTASE"/>
    <property type="match status" value="1"/>
</dbReference>
<dbReference type="NCBIfam" id="NF005968">
    <property type="entry name" value="PRK08057.1-2"/>
    <property type="match status" value="1"/>
</dbReference>
<dbReference type="UniPathway" id="UPA00148"/>
<proteinExistence type="predicted"/>
<dbReference type="NCBIfam" id="TIGR00715">
    <property type="entry name" value="precor6x_red"/>
    <property type="match status" value="1"/>
</dbReference>
<dbReference type="OrthoDB" id="5183775at2"/>
<keyword evidence="2" id="KW-0169">Cobalamin biosynthesis</keyword>
<dbReference type="Proteomes" id="UP000239724">
    <property type="component" value="Unassembled WGS sequence"/>
</dbReference>
<dbReference type="PANTHER" id="PTHR36925:SF1">
    <property type="entry name" value="COBALT-PRECORRIN-6A REDUCTASE"/>
    <property type="match status" value="1"/>
</dbReference>
<keyword evidence="3" id="KW-0560">Oxidoreductase</keyword>
<dbReference type="PROSITE" id="PS51014">
    <property type="entry name" value="COBK_CBIJ"/>
    <property type="match status" value="1"/>
</dbReference>
<evidence type="ECO:0000313" key="4">
    <source>
        <dbReference type="EMBL" id="PPQ33740.1"/>
    </source>
</evidence>
<evidence type="ECO:0000313" key="5">
    <source>
        <dbReference type="Proteomes" id="UP000239724"/>
    </source>
</evidence>
<sequence length="255" mass="26692">MPQAEPGLLILGGTTEGYALAAALVGAAGLRVVSSLAGRTANPRLPAGACRIGGFGGPEGLAAYLRESRIAAVVDATHPFASQMGWNAAAACAATGTSLLRLERPAWQPGPGDHWHVVADWTEAAEIVGRIARHALLALGRQEIGAFAPLDHVRFLIRMVDPPDPMPRFAQAELLLARGPFTEDAEYALLRDRRIDTIVCKNSGGSATDGKLAAARRLGIPVVMRRRPARPDTPHAATVAEAVAWVRGALGSIAA</sequence>
<evidence type="ECO:0000256" key="3">
    <source>
        <dbReference type="ARBA" id="ARBA00023002"/>
    </source>
</evidence>
<gene>
    <name evidence="4" type="ORF">CCS01_13805</name>
</gene>
<dbReference type="RefSeq" id="WP_104519425.1">
    <property type="nucleotide sequence ID" value="NZ_NHRY01000139.1"/>
</dbReference>
<keyword evidence="5" id="KW-1185">Reference proteome</keyword>
<comment type="caution">
    <text evidence="4">The sequence shown here is derived from an EMBL/GenBank/DDBJ whole genome shotgun (WGS) entry which is preliminary data.</text>
</comment>
<dbReference type="Pfam" id="PF02571">
    <property type="entry name" value="CbiJ"/>
    <property type="match status" value="1"/>
</dbReference>
<evidence type="ECO:0000256" key="1">
    <source>
        <dbReference type="ARBA" id="ARBA00004953"/>
    </source>
</evidence>
<dbReference type="InterPro" id="IPR003723">
    <property type="entry name" value="Precorrin-6x_reduct"/>
</dbReference>
<dbReference type="GO" id="GO:0016994">
    <property type="term" value="F:precorrin-6A reductase activity"/>
    <property type="evidence" value="ECO:0007669"/>
    <property type="project" value="InterPro"/>
</dbReference>
<name>A0A2S6NGL8_RHOGL</name>
<dbReference type="EMBL" id="NHRY01000139">
    <property type="protein sequence ID" value="PPQ33740.1"/>
    <property type="molecule type" value="Genomic_DNA"/>
</dbReference>
<comment type="pathway">
    <text evidence="1">Cofactor biosynthesis; adenosylcobalamin biosynthesis.</text>
</comment>
<reference evidence="4 5" key="1">
    <citation type="journal article" date="2018" name="Arch. Microbiol.">
        <title>New insights into the metabolic potential of the phototrophic purple bacterium Rhodopila globiformis DSM 161(T) from its draft genome sequence and evidence for a vanadium-dependent nitrogenase.</title>
        <authorList>
            <person name="Imhoff J.F."/>
            <person name="Rahn T."/>
            <person name="Kunzel S."/>
            <person name="Neulinger S.C."/>
        </authorList>
    </citation>
    <scope>NUCLEOTIDE SEQUENCE [LARGE SCALE GENOMIC DNA]</scope>
    <source>
        <strain evidence="4 5">DSM 161</strain>
    </source>
</reference>
<dbReference type="GO" id="GO:0009236">
    <property type="term" value="P:cobalamin biosynthetic process"/>
    <property type="evidence" value="ECO:0007669"/>
    <property type="project" value="UniProtKB-UniPathway"/>
</dbReference>